<name>A0AAU9ILY2_9CILI</name>
<accession>A0AAU9ILY2</accession>
<dbReference type="AlphaFoldDB" id="A0AAU9ILY2"/>
<evidence type="ECO:0000313" key="1">
    <source>
        <dbReference type="EMBL" id="CAG9314458.1"/>
    </source>
</evidence>
<comment type="caution">
    <text evidence="1">The sequence shown here is derived from an EMBL/GenBank/DDBJ whole genome shotgun (WGS) entry which is preliminary data.</text>
</comment>
<keyword evidence="2" id="KW-1185">Reference proteome</keyword>
<protein>
    <submittedName>
        <fullName evidence="1">Uncharacterized protein</fullName>
    </submittedName>
</protein>
<proteinExistence type="predicted"/>
<organism evidence="1 2">
    <name type="scientific">Blepharisma stoltei</name>
    <dbReference type="NCBI Taxonomy" id="1481888"/>
    <lineage>
        <taxon>Eukaryota</taxon>
        <taxon>Sar</taxon>
        <taxon>Alveolata</taxon>
        <taxon>Ciliophora</taxon>
        <taxon>Postciliodesmatophora</taxon>
        <taxon>Heterotrichea</taxon>
        <taxon>Heterotrichida</taxon>
        <taxon>Blepharismidae</taxon>
        <taxon>Blepharisma</taxon>
    </lineage>
</organism>
<sequence length="91" mass="10753">MNTKLLEYFAKNNVKNLYVLHKANQKKKGIYSLTKPFIEPEEMVTSFFTKPKIQKTEEEEFVEEFIKVNDDISKNTVNHNKDSFDSSFDIK</sequence>
<gene>
    <name evidence="1" type="ORF">BSTOLATCC_MIC11463</name>
</gene>
<evidence type="ECO:0000313" key="2">
    <source>
        <dbReference type="Proteomes" id="UP001162131"/>
    </source>
</evidence>
<reference evidence="1" key="1">
    <citation type="submission" date="2021-09" db="EMBL/GenBank/DDBJ databases">
        <authorList>
            <consortium name="AG Swart"/>
            <person name="Singh M."/>
            <person name="Singh A."/>
            <person name="Seah K."/>
            <person name="Emmerich C."/>
        </authorList>
    </citation>
    <scope>NUCLEOTIDE SEQUENCE</scope>
    <source>
        <strain evidence="1">ATCC30299</strain>
    </source>
</reference>
<dbReference type="EMBL" id="CAJZBQ010000012">
    <property type="protein sequence ID" value="CAG9314458.1"/>
    <property type="molecule type" value="Genomic_DNA"/>
</dbReference>
<dbReference type="Proteomes" id="UP001162131">
    <property type="component" value="Unassembled WGS sequence"/>
</dbReference>